<sequence length="198" mass="22401">MSDLLPSLVIKVEAECSSHSSSENSPTISCSEPSAPQYWIGQEVLLNLMIPDRPMDLQFSVFDHQPISEEQLPDLKDYLMRLREYQIVYSATPGAGDHNPLYPPATFDFNGRTFHLHDNWSLHRSVDFVNLPAPFPDEGSAYPRMRVFHEKILDLEAGQQSELCQLKLDSSSDSSWRSFLTACDQLTAPLSQARSKEI</sequence>
<dbReference type="EMBL" id="KN831957">
    <property type="protein sequence ID" value="KIO08184.1"/>
    <property type="molecule type" value="Genomic_DNA"/>
</dbReference>
<name>A0A0C3PJ67_PISTI</name>
<proteinExistence type="predicted"/>
<keyword evidence="2" id="KW-1185">Reference proteome</keyword>
<protein>
    <submittedName>
        <fullName evidence="1">Uncharacterized protein</fullName>
    </submittedName>
</protein>
<dbReference type="STRING" id="870435.A0A0C3PJ67"/>
<dbReference type="HOGENOM" id="CLU_1378630_0_0_1"/>
<reference evidence="2" key="2">
    <citation type="submission" date="2015-01" db="EMBL/GenBank/DDBJ databases">
        <title>Evolutionary Origins and Diversification of the Mycorrhizal Mutualists.</title>
        <authorList>
            <consortium name="DOE Joint Genome Institute"/>
            <consortium name="Mycorrhizal Genomics Consortium"/>
            <person name="Kohler A."/>
            <person name="Kuo A."/>
            <person name="Nagy L.G."/>
            <person name="Floudas D."/>
            <person name="Copeland A."/>
            <person name="Barry K.W."/>
            <person name="Cichocki N."/>
            <person name="Veneault-Fourrey C."/>
            <person name="LaButti K."/>
            <person name="Lindquist E.A."/>
            <person name="Lipzen A."/>
            <person name="Lundell T."/>
            <person name="Morin E."/>
            <person name="Murat C."/>
            <person name="Riley R."/>
            <person name="Ohm R."/>
            <person name="Sun H."/>
            <person name="Tunlid A."/>
            <person name="Henrissat B."/>
            <person name="Grigoriev I.V."/>
            <person name="Hibbett D.S."/>
            <person name="Martin F."/>
        </authorList>
    </citation>
    <scope>NUCLEOTIDE SEQUENCE [LARGE SCALE GENOMIC DNA]</scope>
    <source>
        <strain evidence="2">Marx 270</strain>
    </source>
</reference>
<evidence type="ECO:0000313" key="2">
    <source>
        <dbReference type="Proteomes" id="UP000054217"/>
    </source>
</evidence>
<dbReference type="Proteomes" id="UP000054217">
    <property type="component" value="Unassembled WGS sequence"/>
</dbReference>
<gene>
    <name evidence="1" type="ORF">M404DRAFT_134102</name>
</gene>
<dbReference type="AlphaFoldDB" id="A0A0C3PJ67"/>
<evidence type="ECO:0000313" key="1">
    <source>
        <dbReference type="EMBL" id="KIO08184.1"/>
    </source>
</evidence>
<dbReference type="InParanoid" id="A0A0C3PJ67"/>
<organism evidence="1 2">
    <name type="scientific">Pisolithus tinctorius Marx 270</name>
    <dbReference type="NCBI Taxonomy" id="870435"/>
    <lineage>
        <taxon>Eukaryota</taxon>
        <taxon>Fungi</taxon>
        <taxon>Dikarya</taxon>
        <taxon>Basidiomycota</taxon>
        <taxon>Agaricomycotina</taxon>
        <taxon>Agaricomycetes</taxon>
        <taxon>Agaricomycetidae</taxon>
        <taxon>Boletales</taxon>
        <taxon>Sclerodermatineae</taxon>
        <taxon>Pisolithaceae</taxon>
        <taxon>Pisolithus</taxon>
    </lineage>
</organism>
<accession>A0A0C3PJ67</accession>
<reference evidence="1 2" key="1">
    <citation type="submission" date="2014-04" db="EMBL/GenBank/DDBJ databases">
        <authorList>
            <consortium name="DOE Joint Genome Institute"/>
            <person name="Kuo A."/>
            <person name="Kohler A."/>
            <person name="Costa M.D."/>
            <person name="Nagy L.G."/>
            <person name="Floudas D."/>
            <person name="Copeland A."/>
            <person name="Barry K.W."/>
            <person name="Cichocki N."/>
            <person name="Veneault-Fourrey C."/>
            <person name="LaButti K."/>
            <person name="Lindquist E.A."/>
            <person name="Lipzen A."/>
            <person name="Lundell T."/>
            <person name="Morin E."/>
            <person name="Murat C."/>
            <person name="Sun H."/>
            <person name="Tunlid A."/>
            <person name="Henrissat B."/>
            <person name="Grigoriev I.V."/>
            <person name="Hibbett D.S."/>
            <person name="Martin F."/>
            <person name="Nordberg H.P."/>
            <person name="Cantor M.N."/>
            <person name="Hua S.X."/>
        </authorList>
    </citation>
    <scope>NUCLEOTIDE SEQUENCE [LARGE SCALE GENOMIC DNA]</scope>
    <source>
        <strain evidence="1 2">Marx 270</strain>
    </source>
</reference>
<dbReference type="OrthoDB" id="3362817at2759"/>